<dbReference type="Proteomes" id="UP000275368">
    <property type="component" value="Chromosome"/>
</dbReference>
<evidence type="ECO:0000313" key="1">
    <source>
        <dbReference type="EMBL" id="BBH21684.1"/>
    </source>
</evidence>
<reference evidence="1 2" key="1">
    <citation type="submission" date="2018-11" db="EMBL/GenBank/DDBJ databases">
        <title>Complete genome sequence of Paenibacillus baekrokdamisoli strain KCTC 33723.</title>
        <authorList>
            <person name="Kang S.W."/>
            <person name="Lee K.C."/>
            <person name="Kim K.K."/>
            <person name="Kim J.S."/>
            <person name="Kim D.S."/>
            <person name="Ko S.H."/>
            <person name="Yang S.H."/>
            <person name="Lee J.S."/>
        </authorList>
    </citation>
    <scope>NUCLEOTIDE SEQUENCE [LARGE SCALE GENOMIC DNA]</scope>
    <source>
        <strain evidence="1 2">KCTC 33723</strain>
    </source>
</reference>
<gene>
    <name evidence="1" type="ORF">Back11_30290</name>
</gene>
<sequence length="151" mass="16749">MSFDFNYDMDTWVQFFKDKWLFLIIALIVLFIVMRIVKTVVKWLVVLVILAGVIVYSGYSLEDLKSIGSTIGTKVAESVKQEAITAMAGEAKDAKYTSNGNGTFTITTKNLELVGAPGDKEVKVSFRGTSLGTWKIDDTIQLLIDQAKKNV</sequence>
<proteinExistence type="predicted"/>
<dbReference type="AlphaFoldDB" id="A0A3G9JES5"/>
<dbReference type="RefSeq" id="WP_125658570.1">
    <property type="nucleotide sequence ID" value="NZ_AP019308.1"/>
</dbReference>
<dbReference type="KEGG" id="pbk:Back11_30290"/>
<dbReference type="EMBL" id="AP019308">
    <property type="protein sequence ID" value="BBH21684.1"/>
    <property type="molecule type" value="Genomic_DNA"/>
</dbReference>
<organism evidence="1 2">
    <name type="scientific">Paenibacillus baekrokdamisoli</name>
    <dbReference type="NCBI Taxonomy" id="1712516"/>
    <lineage>
        <taxon>Bacteria</taxon>
        <taxon>Bacillati</taxon>
        <taxon>Bacillota</taxon>
        <taxon>Bacilli</taxon>
        <taxon>Bacillales</taxon>
        <taxon>Paenibacillaceae</taxon>
        <taxon>Paenibacillus</taxon>
    </lineage>
</organism>
<dbReference type="OrthoDB" id="2679169at2"/>
<protein>
    <submittedName>
        <fullName evidence="1">Uncharacterized protein</fullName>
    </submittedName>
</protein>
<accession>A0A3G9JES5</accession>
<keyword evidence="2" id="KW-1185">Reference proteome</keyword>
<evidence type="ECO:0000313" key="2">
    <source>
        <dbReference type="Proteomes" id="UP000275368"/>
    </source>
</evidence>
<name>A0A3G9JES5_9BACL</name>